<protein>
    <submittedName>
        <fullName evidence="2">Uncharacterized protein</fullName>
    </submittedName>
</protein>
<feature type="compositionally biased region" description="Basic residues" evidence="1">
    <location>
        <begin position="137"/>
        <end position="160"/>
    </location>
</feature>
<dbReference type="EMBL" id="JBJKBG010000011">
    <property type="protein sequence ID" value="KAL3715144.1"/>
    <property type="molecule type" value="Genomic_DNA"/>
</dbReference>
<gene>
    <name evidence="2" type="ORF">ACJRO7_006956</name>
</gene>
<dbReference type="Gene3D" id="3.40.50.300">
    <property type="entry name" value="P-loop containing nucleotide triphosphate hydrolases"/>
    <property type="match status" value="1"/>
</dbReference>
<dbReference type="InterPro" id="IPR027417">
    <property type="entry name" value="P-loop_NTPase"/>
</dbReference>
<name>A0ABD3INE7_EUCGL</name>
<evidence type="ECO:0000313" key="3">
    <source>
        <dbReference type="Proteomes" id="UP001634007"/>
    </source>
</evidence>
<reference evidence="2 3" key="1">
    <citation type="submission" date="2024-11" db="EMBL/GenBank/DDBJ databases">
        <title>Chromosome-level genome assembly of Eucalyptus globulus Labill. provides insights into its genome evolution.</title>
        <authorList>
            <person name="Li X."/>
        </authorList>
    </citation>
    <scope>NUCLEOTIDE SEQUENCE [LARGE SCALE GENOMIC DNA]</scope>
    <source>
        <strain evidence="2">CL2024</strain>
        <tissue evidence="2">Fresh tender leaves</tissue>
    </source>
</reference>
<evidence type="ECO:0000313" key="2">
    <source>
        <dbReference type="EMBL" id="KAL3715144.1"/>
    </source>
</evidence>
<organism evidence="2 3">
    <name type="scientific">Eucalyptus globulus</name>
    <name type="common">Tasmanian blue gum</name>
    <dbReference type="NCBI Taxonomy" id="34317"/>
    <lineage>
        <taxon>Eukaryota</taxon>
        <taxon>Viridiplantae</taxon>
        <taxon>Streptophyta</taxon>
        <taxon>Embryophyta</taxon>
        <taxon>Tracheophyta</taxon>
        <taxon>Spermatophyta</taxon>
        <taxon>Magnoliopsida</taxon>
        <taxon>eudicotyledons</taxon>
        <taxon>Gunneridae</taxon>
        <taxon>Pentapetalae</taxon>
        <taxon>rosids</taxon>
        <taxon>malvids</taxon>
        <taxon>Myrtales</taxon>
        <taxon>Myrtaceae</taxon>
        <taxon>Myrtoideae</taxon>
        <taxon>Eucalypteae</taxon>
        <taxon>Eucalyptus</taxon>
    </lineage>
</organism>
<dbReference type="Proteomes" id="UP001634007">
    <property type="component" value="Unassembled WGS sequence"/>
</dbReference>
<proteinExistence type="predicted"/>
<sequence length="167" mass="18795">YLAITSAYYRGAVGVLLVYDVTRRATFEIDGRKVAEGVEGPLTPTSWSCSLATSLISATSWQSHWRTGSHLQRMSPSISWRLLHWTRPMWKHLLPKSLDLLYGAAEAALALALGLSFLSLPPTHGRRAMSFRAKVSTGRRRRRPRRVSVGKRKPSSKKTAPHCYQDY</sequence>
<feature type="non-terminal residue" evidence="2">
    <location>
        <position position="1"/>
    </location>
</feature>
<dbReference type="AlphaFoldDB" id="A0ABD3INE7"/>
<accession>A0ABD3INE7</accession>
<evidence type="ECO:0000256" key="1">
    <source>
        <dbReference type="SAM" id="MobiDB-lite"/>
    </source>
</evidence>
<keyword evidence="3" id="KW-1185">Reference proteome</keyword>
<feature type="region of interest" description="Disordered" evidence="1">
    <location>
        <begin position="132"/>
        <end position="167"/>
    </location>
</feature>
<comment type="caution">
    <text evidence="2">The sequence shown here is derived from an EMBL/GenBank/DDBJ whole genome shotgun (WGS) entry which is preliminary data.</text>
</comment>